<feature type="compositionally biased region" description="Polar residues" evidence="1">
    <location>
        <begin position="67"/>
        <end position="77"/>
    </location>
</feature>
<feature type="compositionally biased region" description="Polar residues" evidence="1">
    <location>
        <begin position="8"/>
        <end position="31"/>
    </location>
</feature>
<organism evidence="2 3">
    <name type="scientific">Amphibalanus amphitrite</name>
    <name type="common">Striped barnacle</name>
    <name type="synonym">Balanus amphitrite</name>
    <dbReference type="NCBI Taxonomy" id="1232801"/>
    <lineage>
        <taxon>Eukaryota</taxon>
        <taxon>Metazoa</taxon>
        <taxon>Ecdysozoa</taxon>
        <taxon>Arthropoda</taxon>
        <taxon>Crustacea</taxon>
        <taxon>Multicrustacea</taxon>
        <taxon>Cirripedia</taxon>
        <taxon>Thoracica</taxon>
        <taxon>Thoracicalcarea</taxon>
        <taxon>Balanomorpha</taxon>
        <taxon>Balanoidea</taxon>
        <taxon>Balanidae</taxon>
        <taxon>Amphibalaninae</taxon>
        <taxon>Amphibalanus</taxon>
    </lineage>
</organism>
<gene>
    <name evidence="2" type="ORF">FJT64_012206</name>
</gene>
<feature type="region of interest" description="Disordered" evidence="1">
    <location>
        <begin position="141"/>
        <end position="160"/>
    </location>
</feature>
<sequence length="160" mass="17809">MAEPADRSGQNSLSQTGQYSLSQTGQYSLSRSGHPLSKKEHLCMNLGDATESRLGPESVRAPLGGSDMSTAGYSNSEVMRRRRRHRPPLVHGSHRWHGACKFFRRLPLTMEDNYDNNTGSPVPSITKHRLVVDEVELMTMNGTSVQRPPPRGRLPQSISR</sequence>
<dbReference type="AlphaFoldDB" id="A0A6A4V8V5"/>
<protein>
    <submittedName>
        <fullName evidence="2">Uncharacterized protein</fullName>
    </submittedName>
</protein>
<proteinExistence type="predicted"/>
<evidence type="ECO:0000313" key="3">
    <source>
        <dbReference type="Proteomes" id="UP000440578"/>
    </source>
</evidence>
<name>A0A6A4V8V5_AMPAM</name>
<comment type="caution">
    <text evidence="2">The sequence shown here is derived from an EMBL/GenBank/DDBJ whole genome shotgun (WGS) entry which is preliminary data.</text>
</comment>
<feature type="region of interest" description="Disordered" evidence="1">
    <location>
        <begin position="1"/>
        <end position="36"/>
    </location>
</feature>
<accession>A0A6A4V8V5</accession>
<keyword evidence="3" id="KW-1185">Reference proteome</keyword>
<reference evidence="2 3" key="1">
    <citation type="submission" date="2019-07" db="EMBL/GenBank/DDBJ databases">
        <title>Draft genome assembly of a fouling barnacle, Amphibalanus amphitrite (Darwin, 1854): The first reference genome for Thecostraca.</title>
        <authorList>
            <person name="Kim W."/>
        </authorList>
    </citation>
    <scope>NUCLEOTIDE SEQUENCE [LARGE SCALE GENOMIC DNA]</scope>
    <source>
        <strain evidence="2">SNU_AA5</strain>
        <tissue evidence="2">Soma without cirri and trophi</tissue>
    </source>
</reference>
<dbReference type="Proteomes" id="UP000440578">
    <property type="component" value="Unassembled WGS sequence"/>
</dbReference>
<evidence type="ECO:0000313" key="2">
    <source>
        <dbReference type="EMBL" id="KAF0289559.1"/>
    </source>
</evidence>
<dbReference type="EMBL" id="VIIS01002025">
    <property type="protein sequence ID" value="KAF0289559.1"/>
    <property type="molecule type" value="Genomic_DNA"/>
</dbReference>
<feature type="region of interest" description="Disordered" evidence="1">
    <location>
        <begin position="52"/>
        <end position="83"/>
    </location>
</feature>
<evidence type="ECO:0000256" key="1">
    <source>
        <dbReference type="SAM" id="MobiDB-lite"/>
    </source>
</evidence>